<keyword evidence="9" id="KW-1185">Reference proteome</keyword>
<dbReference type="GO" id="GO:0004497">
    <property type="term" value="F:monooxygenase activity"/>
    <property type="evidence" value="ECO:0007669"/>
    <property type="project" value="UniProtKB-KW"/>
</dbReference>
<dbReference type="GO" id="GO:0016705">
    <property type="term" value="F:oxidoreductase activity, acting on paired donors, with incorporation or reduction of molecular oxygen"/>
    <property type="evidence" value="ECO:0007669"/>
    <property type="project" value="InterPro"/>
</dbReference>
<name>A0A8T0GPU5_CERPU</name>
<keyword evidence="3 6" id="KW-0560">Oxidoreductase</keyword>
<dbReference type="EMBL" id="CM026431">
    <property type="protein sequence ID" value="KAG0560299.1"/>
    <property type="molecule type" value="Genomic_DNA"/>
</dbReference>
<dbReference type="Proteomes" id="UP000822688">
    <property type="component" value="Chromosome 10"/>
</dbReference>
<dbReference type="InterPro" id="IPR036396">
    <property type="entry name" value="Cyt_P450_sf"/>
</dbReference>
<feature type="binding site" description="axial binding residue" evidence="5">
    <location>
        <position position="448"/>
    </location>
    <ligand>
        <name>heme</name>
        <dbReference type="ChEBI" id="CHEBI:30413"/>
    </ligand>
    <ligandPart>
        <name>Fe</name>
        <dbReference type="ChEBI" id="CHEBI:18248"/>
    </ligandPart>
</feature>
<gene>
    <name evidence="8" type="ORF">KC19_10G170000</name>
</gene>
<comment type="caution">
    <text evidence="8">The sequence shown here is derived from an EMBL/GenBank/DDBJ whole genome shotgun (WGS) entry which is preliminary data.</text>
</comment>
<dbReference type="SUPFAM" id="SSF48264">
    <property type="entry name" value="Cytochrome P450"/>
    <property type="match status" value="1"/>
</dbReference>
<evidence type="ECO:0000313" key="8">
    <source>
        <dbReference type="EMBL" id="KAG0560299.1"/>
    </source>
</evidence>
<reference evidence="8" key="1">
    <citation type="submission" date="2020-06" db="EMBL/GenBank/DDBJ databases">
        <title>WGS assembly of Ceratodon purpureus strain R40.</title>
        <authorList>
            <person name="Carey S.B."/>
            <person name="Jenkins J."/>
            <person name="Shu S."/>
            <person name="Lovell J.T."/>
            <person name="Sreedasyam A."/>
            <person name="Maumus F."/>
            <person name="Tiley G.P."/>
            <person name="Fernandez-Pozo N."/>
            <person name="Barry K."/>
            <person name="Chen C."/>
            <person name="Wang M."/>
            <person name="Lipzen A."/>
            <person name="Daum C."/>
            <person name="Saski C.A."/>
            <person name="Payton A.C."/>
            <person name="Mcbreen J.C."/>
            <person name="Conrad R.E."/>
            <person name="Kollar L.M."/>
            <person name="Olsson S."/>
            <person name="Huttunen S."/>
            <person name="Landis J.B."/>
            <person name="Wickett N.J."/>
            <person name="Johnson M.G."/>
            <person name="Rensing S.A."/>
            <person name="Grimwood J."/>
            <person name="Schmutz J."/>
            <person name="Mcdaniel S.F."/>
        </authorList>
    </citation>
    <scope>NUCLEOTIDE SEQUENCE</scope>
    <source>
        <strain evidence="8">R40</strain>
    </source>
</reference>
<keyword evidence="4 5" id="KW-0408">Iron</keyword>
<evidence type="ECO:0008006" key="10">
    <source>
        <dbReference type="Google" id="ProtNLM"/>
    </source>
</evidence>
<evidence type="ECO:0000256" key="6">
    <source>
        <dbReference type="RuleBase" id="RU000461"/>
    </source>
</evidence>
<dbReference type="InterPro" id="IPR017972">
    <property type="entry name" value="Cyt_P450_CS"/>
</dbReference>
<evidence type="ECO:0000256" key="7">
    <source>
        <dbReference type="SAM" id="Phobius"/>
    </source>
</evidence>
<dbReference type="InterPro" id="IPR002401">
    <property type="entry name" value="Cyt_P450_E_grp-I"/>
</dbReference>
<evidence type="ECO:0000256" key="1">
    <source>
        <dbReference type="ARBA" id="ARBA00010617"/>
    </source>
</evidence>
<evidence type="ECO:0000256" key="3">
    <source>
        <dbReference type="ARBA" id="ARBA00023002"/>
    </source>
</evidence>
<accession>A0A8T0GPU5</accession>
<dbReference type="PANTHER" id="PTHR47944">
    <property type="entry name" value="CYTOCHROME P450 98A9"/>
    <property type="match status" value="1"/>
</dbReference>
<organism evidence="8 9">
    <name type="scientific">Ceratodon purpureus</name>
    <name type="common">Fire moss</name>
    <name type="synonym">Dicranum purpureum</name>
    <dbReference type="NCBI Taxonomy" id="3225"/>
    <lineage>
        <taxon>Eukaryota</taxon>
        <taxon>Viridiplantae</taxon>
        <taxon>Streptophyta</taxon>
        <taxon>Embryophyta</taxon>
        <taxon>Bryophyta</taxon>
        <taxon>Bryophytina</taxon>
        <taxon>Bryopsida</taxon>
        <taxon>Dicranidae</taxon>
        <taxon>Pseudoditrichales</taxon>
        <taxon>Ditrichaceae</taxon>
        <taxon>Ceratodon</taxon>
    </lineage>
</organism>
<sequence>MAFQTPEQLNLLITGYFFMVLGALCSYYFVFLWSGSSSFGRKLPPGPRALPIVGNLHQLAGKHPHRAIADMAQKYGHIVFLRLGQVPTVVIDSMDLISQVTKDLDNVFCSRPTNTFTRILLYDQHDFGMAPYGAHWRHMRRVCVHEILTPKRLLSTTSIRNEENLLVIKTIAVAAEQGKAVDIREKFTDLSLNVIIRLMIGSQGGHLHELKRFVHEALRLLGVMPIQDFIPFLGWLDPNGAVKAMHQVHQVQDHKLNIIIQEHRDLASGKLPGGKPDDFVSVLLDTPGVNGEPQLDEKAIKACISDLLAGTDTSTITNDWAMTEIIRHPKIQQKLHDELDSVVGRDRIVEETDLVKLHYLICIIKETLRLHPANCFTLPRQSMDDTKLAGYDIPKGSTILFNLFSIGRDADVWTDPLKFDPERWADSSNPSGLVDERLYVFGAGRRACPGYNLGTTLVLLSLARLFHGFTWSLPPGVFADDIDMSETAGFANPRKDRLLAVPKPRIAPHLYGGAT</sequence>
<keyword evidence="5 6" id="KW-0349">Heme</keyword>
<keyword evidence="2 5" id="KW-0479">Metal-binding</keyword>
<evidence type="ECO:0000256" key="2">
    <source>
        <dbReference type="ARBA" id="ARBA00022723"/>
    </source>
</evidence>
<dbReference type="PROSITE" id="PS00086">
    <property type="entry name" value="CYTOCHROME_P450"/>
    <property type="match status" value="1"/>
</dbReference>
<comment type="similarity">
    <text evidence="1 6">Belongs to the cytochrome P450 family.</text>
</comment>
<dbReference type="AlphaFoldDB" id="A0A8T0GPU5"/>
<comment type="cofactor">
    <cofactor evidence="5">
        <name>heme</name>
        <dbReference type="ChEBI" id="CHEBI:30413"/>
    </cofactor>
</comment>
<dbReference type="PRINTS" id="PR00385">
    <property type="entry name" value="P450"/>
</dbReference>
<dbReference type="CDD" id="cd20618">
    <property type="entry name" value="CYP71_clan"/>
    <property type="match status" value="1"/>
</dbReference>
<dbReference type="PRINTS" id="PR00463">
    <property type="entry name" value="EP450I"/>
</dbReference>
<keyword evidence="6" id="KW-0503">Monooxygenase</keyword>
<dbReference type="GO" id="GO:0020037">
    <property type="term" value="F:heme binding"/>
    <property type="evidence" value="ECO:0007669"/>
    <property type="project" value="InterPro"/>
</dbReference>
<dbReference type="Pfam" id="PF00067">
    <property type="entry name" value="p450"/>
    <property type="match status" value="1"/>
</dbReference>
<protein>
    <recommendedName>
        <fullName evidence="10">Cytochrome P450</fullName>
    </recommendedName>
</protein>
<keyword evidence="7" id="KW-0472">Membrane</keyword>
<dbReference type="Gene3D" id="1.10.630.10">
    <property type="entry name" value="Cytochrome P450"/>
    <property type="match status" value="1"/>
</dbReference>
<dbReference type="GO" id="GO:0005506">
    <property type="term" value="F:iron ion binding"/>
    <property type="evidence" value="ECO:0007669"/>
    <property type="project" value="InterPro"/>
</dbReference>
<feature type="transmembrane region" description="Helical" evidence="7">
    <location>
        <begin position="12"/>
        <end position="33"/>
    </location>
</feature>
<proteinExistence type="inferred from homology"/>
<evidence type="ECO:0000256" key="4">
    <source>
        <dbReference type="ARBA" id="ARBA00023004"/>
    </source>
</evidence>
<evidence type="ECO:0000256" key="5">
    <source>
        <dbReference type="PIRSR" id="PIRSR602401-1"/>
    </source>
</evidence>
<evidence type="ECO:0000313" key="9">
    <source>
        <dbReference type="Proteomes" id="UP000822688"/>
    </source>
</evidence>
<keyword evidence="7" id="KW-1133">Transmembrane helix</keyword>
<dbReference type="InterPro" id="IPR001128">
    <property type="entry name" value="Cyt_P450"/>
</dbReference>
<dbReference type="PANTHER" id="PTHR47944:SF16">
    <property type="entry name" value="CYTOCHROME P450 FAMILY 1 SUBFAMILY A POLYPEPTIDE 1"/>
    <property type="match status" value="1"/>
</dbReference>
<keyword evidence="7" id="KW-0812">Transmembrane</keyword>